<dbReference type="InterPro" id="IPR050271">
    <property type="entry name" value="UDP-glycosyltransferase"/>
</dbReference>
<sequence>MLFFKLLLVTNLCLVSSYKILCLFPHRGRSHFEVVRTLIETLAHKGHEVTLLSHFPLTTTPPNFTHVLLRNSSVLFNVLDMHQFKGRRTEKWFSTRDSALNFVTITCEYDFNSPTVRNFLETCNTDFDVIITQILSNDCFFSFARKFQAPIVGVLPVKWLTWVDGYFGNPTHPAYVGNLILDYGKRLSFFERVENLIIGMMHIWWHKNWIGERGHDVAKKYFGADVPAFQDFAMNMSLVLVYQHFSLNFARPFVPGIVEVGGMHIGPEKDLAKVRTFFNLV</sequence>
<keyword evidence="3" id="KW-0808">Transferase</keyword>
<evidence type="ECO:0000256" key="1">
    <source>
        <dbReference type="ARBA" id="ARBA00009995"/>
    </source>
</evidence>
<evidence type="ECO:0000256" key="3">
    <source>
        <dbReference type="ARBA" id="ARBA00022679"/>
    </source>
</evidence>
<dbReference type="Pfam" id="PF00201">
    <property type="entry name" value="UDPGT"/>
    <property type="match status" value="1"/>
</dbReference>
<evidence type="ECO:0000313" key="6">
    <source>
        <dbReference type="Proteomes" id="UP001168821"/>
    </source>
</evidence>
<evidence type="ECO:0000256" key="2">
    <source>
        <dbReference type="ARBA" id="ARBA00022676"/>
    </source>
</evidence>
<comment type="similarity">
    <text evidence="1">Belongs to the UDP-glycosyltransferase family.</text>
</comment>
<dbReference type="PANTHER" id="PTHR48043">
    <property type="entry name" value="EG:EG0003.4 PROTEIN-RELATED"/>
    <property type="match status" value="1"/>
</dbReference>
<dbReference type="GO" id="GO:0008194">
    <property type="term" value="F:UDP-glycosyltransferase activity"/>
    <property type="evidence" value="ECO:0007669"/>
    <property type="project" value="InterPro"/>
</dbReference>
<evidence type="ECO:0000256" key="4">
    <source>
        <dbReference type="SAM" id="SignalP"/>
    </source>
</evidence>
<comment type="caution">
    <text evidence="5">The sequence shown here is derived from an EMBL/GenBank/DDBJ whole genome shotgun (WGS) entry which is preliminary data.</text>
</comment>
<dbReference type="SUPFAM" id="SSF53756">
    <property type="entry name" value="UDP-Glycosyltransferase/glycogen phosphorylase"/>
    <property type="match status" value="1"/>
</dbReference>
<evidence type="ECO:0000313" key="5">
    <source>
        <dbReference type="EMBL" id="KAJ3658311.1"/>
    </source>
</evidence>
<organism evidence="5 6">
    <name type="scientific">Zophobas morio</name>
    <dbReference type="NCBI Taxonomy" id="2755281"/>
    <lineage>
        <taxon>Eukaryota</taxon>
        <taxon>Metazoa</taxon>
        <taxon>Ecdysozoa</taxon>
        <taxon>Arthropoda</taxon>
        <taxon>Hexapoda</taxon>
        <taxon>Insecta</taxon>
        <taxon>Pterygota</taxon>
        <taxon>Neoptera</taxon>
        <taxon>Endopterygota</taxon>
        <taxon>Coleoptera</taxon>
        <taxon>Polyphaga</taxon>
        <taxon>Cucujiformia</taxon>
        <taxon>Tenebrionidae</taxon>
        <taxon>Zophobas</taxon>
    </lineage>
</organism>
<dbReference type="EMBL" id="JALNTZ010000003">
    <property type="protein sequence ID" value="KAJ3658311.1"/>
    <property type="molecule type" value="Genomic_DNA"/>
</dbReference>
<gene>
    <name evidence="5" type="ORF">Zmor_010056</name>
</gene>
<accession>A0AA38MJD0</accession>
<dbReference type="PANTHER" id="PTHR48043:SF145">
    <property type="entry name" value="FI06409P-RELATED"/>
    <property type="match status" value="1"/>
</dbReference>
<reference evidence="5" key="1">
    <citation type="journal article" date="2023" name="G3 (Bethesda)">
        <title>Whole genome assemblies of Zophobas morio and Tenebrio molitor.</title>
        <authorList>
            <person name="Kaur S."/>
            <person name="Stinson S.A."/>
            <person name="diCenzo G.C."/>
        </authorList>
    </citation>
    <scope>NUCLEOTIDE SEQUENCE</scope>
    <source>
        <strain evidence="5">QUZm001</strain>
    </source>
</reference>
<keyword evidence="2" id="KW-0328">Glycosyltransferase</keyword>
<keyword evidence="4" id="KW-0732">Signal</keyword>
<keyword evidence="6" id="KW-1185">Reference proteome</keyword>
<dbReference type="Proteomes" id="UP001168821">
    <property type="component" value="Unassembled WGS sequence"/>
</dbReference>
<proteinExistence type="inferred from homology"/>
<feature type="signal peptide" evidence="4">
    <location>
        <begin position="1"/>
        <end position="17"/>
    </location>
</feature>
<name>A0AA38MJD0_9CUCU</name>
<dbReference type="InterPro" id="IPR002213">
    <property type="entry name" value="UDP_glucos_trans"/>
</dbReference>
<feature type="chain" id="PRO_5041233278" evidence="4">
    <location>
        <begin position="18"/>
        <end position="281"/>
    </location>
</feature>
<protein>
    <submittedName>
        <fullName evidence="5">Uncharacterized protein</fullName>
    </submittedName>
</protein>
<dbReference type="AlphaFoldDB" id="A0AA38MJD0"/>